<evidence type="ECO:0000256" key="1">
    <source>
        <dbReference type="SAM" id="Coils"/>
    </source>
</evidence>
<protein>
    <submittedName>
        <fullName evidence="3">Kinesin-like protein KIN12B</fullName>
    </submittedName>
</protein>
<dbReference type="AlphaFoldDB" id="A0A1J3IUS0"/>
<sequence>MKSPAKIGENRFLGNISTSTIRNLLPRSIYPKQKSIQNSQTKSLKSNDENAPPCDPNIQTPHHHNNDLQLKKKSPQKVFPSATQILPTEQTQVQKFGPNTYSEDKEDTDSISSLKFETRSVLSTRSNSVTNEITEEEDDQLGDQIRELKEELIKTKSDGSKPDGSKSGYFKRESLSQLRMSINKSLVLSCGNKEVSEKETMDLSEDNDDVMELNKHIEKFHSYSDIDDDLRDSMQSSFASASYCEAESMSGDDEICSEDVEKHVHGIHKDCALADSDSKSTVGNGMSISLPHQTRILEEPPLSESPKISNFRKSVAASSKFQASPRAVAESSNVGTKDFQQFGPSMSKKPLSPTDSLAASLQRGLQIIDCHQRSSLSNRSSVSFSFGHLSLKPRDEAENLHASVKLLQEDRPKQVGSSILLCLSCRQKLDQEAEGGHKATEEACTDEKHLKNMCVEQATKIEQLTRLLDQYKQNTVQEPQKLMKFNDGDDEIEVVKETYETNQLGEEFGKVRIDQSEKEALLKEIAELKSNLQTTKSTDILRSSLLLRSFQMRKSTDLTKNAENNSDVLEEEREKWTEMESEWISLTDDLRMDIDSHRRHAEDLEMELQKEKMATEELNDALSRAMLGHSRFIEQYTELQEKYDELAETHSVTMAGIVDVKKAAAKAAVKGRHGKRFAKAFSAELTAIRAEKEKEREFLKKENKALKIQLRDTAEAVQAAGELLIRLREAEQYVQSSEERFSLLEEENDKLKNQMEKLKSKHKTEMSTMKQYLAESKLPGSALEPWFKENEQEEEHITGAVSYDDYADDQAWRAEFGAIYQDHNRY</sequence>
<feature type="region of interest" description="Disordered" evidence="2">
    <location>
        <begin position="28"/>
        <end position="79"/>
    </location>
</feature>
<reference evidence="3" key="1">
    <citation type="submission" date="2016-07" db="EMBL/GenBank/DDBJ databases">
        <title>De novo transcriptome assembly of four accessions of the metal hyperaccumulator plant Noccaea caerulescens.</title>
        <authorList>
            <person name="Blande D."/>
            <person name="Halimaa P."/>
            <person name="Tervahauta A.I."/>
            <person name="Aarts M.G."/>
            <person name="Karenlampi S.O."/>
        </authorList>
    </citation>
    <scope>NUCLEOTIDE SEQUENCE</scope>
</reference>
<accession>A0A1J3IUS0</accession>
<gene>
    <name evidence="3" type="ORF">MP_TR9654_c0_g1_i1_g.29230</name>
</gene>
<keyword evidence="1" id="KW-0175">Coiled coil</keyword>
<evidence type="ECO:0000313" key="3">
    <source>
        <dbReference type="EMBL" id="JAU83280.1"/>
    </source>
</evidence>
<organism evidence="3">
    <name type="scientific">Noccaea caerulescens</name>
    <name type="common">Alpine penny-cress</name>
    <name type="synonym">Thlaspi caerulescens</name>
    <dbReference type="NCBI Taxonomy" id="107243"/>
    <lineage>
        <taxon>Eukaryota</taxon>
        <taxon>Viridiplantae</taxon>
        <taxon>Streptophyta</taxon>
        <taxon>Embryophyta</taxon>
        <taxon>Tracheophyta</taxon>
        <taxon>Spermatophyta</taxon>
        <taxon>Magnoliopsida</taxon>
        <taxon>eudicotyledons</taxon>
        <taxon>Gunneridae</taxon>
        <taxon>Pentapetalae</taxon>
        <taxon>rosids</taxon>
        <taxon>malvids</taxon>
        <taxon>Brassicales</taxon>
        <taxon>Brassicaceae</taxon>
        <taxon>Coluteocarpeae</taxon>
        <taxon>Noccaea</taxon>
    </lineage>
</organism>
<name>A0A1J3IUS0_NOCCA</name>
<feature type="region of interest" description="Disordered" evidence="2">
    <location>
        <begin position="328"/>
        <end position="355"/>
    </location>
</feature>
<feature type="coiled-coil region" evidence="1">
    <location>
        <begin position="511"/>
        <end position="649"/>
    </location>
</feature>
<feature type="coiled-coil region" evidence="1">
    <location>
        <begin position="682"/>
        <end position="768"/>
    </location>
</feature>
<feature type="compositionally biased region" description="Polar residues" evidence="2">
    <location>
        <begin position="330"/>
        <end position="344"/>
    </location>
</feature>
<proteinExistence type="predicted"/>
<evidence type="ECO:0000256" key="2">
    <source>
        <dbReference type="SAM" id="MobiDB-lite"/>
    </source>
</evidence>
<dbReference type="EMBL" id="GEVM01022658">
    <property type="protein sequence ID" value="JAU83280.1"/>
    <property type="molecule type" value="Transcribed_RNA"/>
</dbReference>
<feature type="compositionally biased region" description="Polar residues" evidence="2">
    <location>
        <begin position="34"/>
        <end position="44"/>
    </location>
</feature>